<dbReference type="PANTHER" id="PTHR15561:SF0">
    <property type="entry name" value="DNA-DIRECTED RNA POLYMERASE III SUBUNIT RPC9"/>
    <property type="match status" value="1"/>
</dbReference>
<reference evidence="9 10" key="1">
    <citation type="journal article" date="2018" name="New Phytol.">
        <title>Comparative genomics and transcriptomics depict ericoid mycorrhizal fungi as versatile saprotrophs and plant mutualists.</title>
        <authorList>
            <person name="Martino E."/>
            <person name="Morin E."/>
            <person name="Grelet G.A."/>
            <person name="Kuo A."/>
            <person name="Kohler A."/>
            <person name="Daghino S."/>
            <person name="Barry K.W."/>
            <person name="Cichocki N."/>
            <person name="Clum A."/>
            <person name="Dockter R.B."/>
            <person name="Hainaut M."/>
            <person name="Kuo R.C."/>
            <person name="LaButti K."/>
            <person name="Lindahl B.D."/>
            <person name="Lindquist E.A."/>
            <person name="Lipzen A."/>
            <person name="Khouja H.R."/>
            <person name="Magnuson J."/>
            <person name="Murat C."/>
            <person name="Ohm R.A."/>
            <person name="Singer S.W."/>
            <person name="Spatafora J.W."/>
            <person name="Wang M."/>
            <person name="Veneault-Fourrey C."/>
            <person name="Henrissat B."/>
            <person name="Grigoriev I.V."/>
            <person name="Martin F.M."/>
            <person name="Perotto S."/>
        </authorList>
    </citation>
    <scope>NUCLEOTIDE SEQUENCE [LARGE SCALE GENOMIC DNA]</scope>
    <source>
        <strain evidence="9 10">ATCC 22711</strain>
    </source>
</reference>
<dbReference type="Pfam" id="PF03874">
    <property type="entry name" value="RNA_pol_Rpb4"/>
    <property type="match status" value="1"/>
</dbReference>
<dbReference type="InterPro" id="IPR006590">
    <property type="entry name" value="RNA_pol_Rpb4/RPC9_core"/>
</dbReference>
<dbReference type="FunCoup" id="A0A2T3BAJ6">
    <property type="interactions" value="181"/>
</dbReference>
<proteinExistence type="inferred from homology"/>
<evidence type="ECO:0000256" key="7">
    <source>
        <dbReference type="SAM" id="MobiDB-lite"/>
    </source>
</evidence>
<dbReference type="AlphaFoldDB" id="A0A2T3BAJ6"/>
<dbReference type="InterPro" id="IPR038324">
    <property type="entry name" value="Rpb4/RPC9_sf"/>
</dbReference>
<keyword evidence="5" id="KW-0804">Transcription</keyword>
<gene>
    <name evidence="9" type="ORF">M430DRAFT_33060</name>
</gene>
<dbReference type="InterPro" id="IPR010997">
    <property type="entry name" value="HRDC-like_sf"/>
</dbReference>
<name>A0A2T3BAJ6_AMORE</name>
<dbReference type="GO" id="GO:0006384">
    <property type="term" value="P:transcription initiation at RNA polymerase III promoter"/>
    <property type="evidence" value="ECO:0007669"/>
    <property type="project" value="InterPro"/>
</dbReference>
<dbReference type="GeneID" id="36574368"/>
<dbReference type="SUPFAM" id="SSF47819">
    <property type="entry name" value="HRDC-like"/>
    <property type="match status" value="1"/>
</dbReference>
<dbReference type="PANTHER" id="PTHR15561">
    <property type="entry name" value="CALCITONIN GENE-RELATED PEPTIDE-RECEPTOR COMPONENT PROTEIN"/>
    <property type="match status" value="1"/>
</dbReference>
<dbReference type="RefSeq" id="XP_024723898.1">
    <property type="nucleotide sequence ID" value="XM_024866287.1"/>
</dbReference>
<comment type="similarity">
    <text evidence="2">Belongs to the eukaryotic RPC9 RNA polymerase subunit family.</text>
</comment>
<organism evidence="9 10">
    <name type="scientific">Amorphotheca resinae ATCC 22711</name>
    <dbReference type="NCBI Taxonomy" id="857342"/>
    <lineage>
        <taxon>Eukaryota</taxon>
        <taxon>Fungi</taxon>
        <taxon>Dikarya</taxon>
        <taxon>Ascomycota</taxon>
        <taxon>Pezizomycotina</taxon>
        <taxon>Leotiomycetes</taxon>
        <taxon>Helotiales</taxon>
        <taxon>Amorphothecaceae</taxon>
        <taxon>Amorphotheca</taxon>
    </lineage>
</organism>
<feature type="region of interest" description="Disordered" evidence="7">
    <location>
        <begin position="135"/>
        <end position="169"/>
    </location>
</feature>
<keyword evidence="4" id="KW-0240">DNA-directed RNA polymerase</keyword>
<evidence type="ECO:0000313" key="9">
    <source>
        <dbReference type="EMBL" id="PSS25299.1"/>
    </source>
</evidence>
<dbReference type="GO" id="GO:0005666">
    <property type="term" value="C:RNA polymerase III complex"/>
    <property type="evidence" value="ECO:0007669"/>
    <property type="project" value="InterPro"/>
</dbReference>
<evidence type="ECO:0000256" key="4">
    <source>
        <dbReference type="ARBA" id="ARBA00022478"/>
    </source>
</evidence>
<keyword evidence="6" id="KW-0539">Nucleus</keyword>
<dbReference type="Gene3D" id="1.20.1250.40">
    <property type="match status" value="1"/>
</dbReference>
<dbReference type="InterPro" id="IPR005574">
    <property type="entry name" value="Rpb4/RPC9"/>
</dbReference>
<dbReference type="EMBL" id="KZ679007">
    <property type="protein sequence ID" value="PSS25299.1"/>
    <property type="molecule type" value="Genomic_DNA"/>
</dbReference>
<evidence type="ECO:0000259" key="8">
    <source>
        <dbReference type="SMART" id="SM00657"/>
    </source>
</evidence>
<evidence type="ECO:0000313" key="10">
    <source>
        <dbReference type="Proteomes" id="UP000241818"/>
    </source>
</evidence>
<protein>
    <recommendedName>
        <fullName evidence="3">DNA-directed RNA polymerase III subunit RPC9</fullName>
    </recommendedName>
</protein>
<feature type="compositionally biased region" description="Basic and acidic residues" evidence="7">
    <location>
        <begin position="135"/>
        <end position="163"/>
    </location>
</feature>
<dbReference type="InParanoid" id="A0A2T3BAJ6"/>
<dbReference type="Proteomes" id="UP000241818">
    <property type="component" value="Unassembled WGS sequence"/>
</dbReference>
<feature type="domain" description="RNA polymerase Rpb4/RPC9 core" evidence="8">
    <location>
        <begin position="1"/>
        <end position="134"/>
    </location>
</feature>
<evidence type="ECO:0000256" key="6">
    <source>
        <dbReference type="ARBA" id="ARBA00023242"/>
    </source>
</evidence>
<evidence type="ECO:0000256" key="2">
    <source>
        <dbReference type="ARBA" id="ARBA00006898"/>
    </source>
</evidence>
<dbReference type="OrthoDB" id="1746530at2759"/>
<accession>A0A2T3BAJ6</accession>
<evidence type="ECO:0000256" key="1">
    <source>
        <dbReference type="ARBA" id="ARBA00004123"/>
    </source>
</evidence>
<evidence type="ECO:0000256" key="3">
    <source>
        <dbReference type="ARBA" id="ARBA00016672"/>
    </source>
</evidence>
<dbReference type="SMART" id="SM00657">
    <property type="entry name" value="RPOL4c"/>
    <property type="match status" value="1"/>
</dbReference>
<dbReference type="InterPro" id="IPR038846">
    <property type="entry name" value="RPC9"/>
</dbReference>
<sequence>MKILEAQSAQLTNYEVFTHLTELKAKSNARKGNRALGRAPGNLETVVKEILDYFYEAPSPLGSKPFPYDSNTIKRLLARLREFRLTKAEIIMIMNLRPTKPENLNTIIEEMEGRFDDDQQMAIVAAIAEVLGKPDGEAERQAMTDNAKEARKEKSDMELKQEEVMDIDG</sequence>
<dbReference type="GO" id="GO:0000166">
    <property type="term" value="F:nucleotide binding"/>
    <property type="evidence" value="ECO:0007669"/>
    <property type="project" value="InterPro"/>
</dbReference>
<comment type="subcellular location">
    <subcellularLocation>
        <location evidence="1">Nucleus</location>
    </subcellularLocation>
</comment>
<dbReference type="STRING" id="857342.A0A2T3BAJ6"/>
<keyword evidence="10" id="KW-1185">Reference proteome</keyword>
<evidence type="ECO:0000256" key="5">
    <source>
        <dbReference type="ARBA" id="ARBA00023163"/>
    </source>
</evidence>